<protein>
    <submittedName>
        <fullName evidence="1">Uncharacterized protein</fullName>
    </submittedName>
</protein>
<organism evidence="1 2">
    <name type="scientific">Pleuronectes platessa</name>
    <name type="common">European plaice</name>
    <dbReference type="NCBI Taxonomy" id="8262"/>
    <lineage>
        <taxon>Eukaryota</taxon>
        <taxon>Metazoa</taxon>
        <taxon>Chordata</taxon>
        <taxon>Craniata</taxon>
        <taxon>Vertebrata</taxon>
        <taxon>Euteleostomi</taxon>
        <taxon>Actinopterygii</taxon>
        <taxon>Neopterygii</taxon>
        <taxon>Teleostei</taxon>
        <taxon>Neoteleostei</taxon>
        <taxon>Acanthomorphata</taxon>
        <taxon>Carangaria</taxon>
        <taxon>Pleuronectiformes</taxon>
        <taxon>Pleuronectoidei</taxon>
        <taxon>Pleuronectidae</taxon>
        <taxon>Pleuronectes</taxon>
    </lineage>
</organism>
<dbReference type="AlphaFoldDB" id="A0A9N7U8C5"/>
<evidence type="ECO:0000313" key="2">
    <source>
        <dbReference type="Proteomes" id="UP001153269"/>
    </source>
</evidence>
<name>A0A9N7U8C5_PLEPL</name>
<keyword evidence="2" id="KW-1185">Reference proteome</keyword>
<proteinExistence type="predicted"/>
<dbReference type="Proteomes" id="UP001153269">
    <property type="component" value="Unassembled WGS sequence"/>
</dbReference>
<gene>
    <name evidence="1" type="ORF">PLEPLA_LOCUS13223</name>
</gene>
<accession>A0A9N7U8C5</accession>
<sequence length="137" mass="14894">MPKLAVCNLPNLHPQTAANQFGAAARTNAPPTPLHPLPPKPTLCNIQMSAQRYSMSVIETVGPPGGVTALLLNKPRSLQKDPEKGCYPAYRTMSVVLLLIDSADSLSVPRQFEGGYLQEESAIVTNKDKMQRENINI</sequence>
<comment type="caution">
    <text evidence="1">The sequence shown here is derived from an EMBL/GenBank/DDBJ whole genome shotgun (WGS) entry which is preliminary data.</text>
</comment>
<reference evidence="1" key="1">
    <citation type="submission" date="2020-03" db="EMBL/GenBank/DDBJ databases">
        <authorList>
            <person name="Weist P."/>
        </authorList>
    </citation>
    <scope>NUCLEOTIDE SEQUENCE</scope>
</reference>
<dbReference type="EMBL" id="CADEAL010000791">
    <property type="protein sequence ID" value="CAB1425293.1"/>
    <property type="molecule type" value="Genomic_DNA"/>
</dbReference>
<evidence type="ECO:0000313" key="1">
    <source>
        <dbReference type="EMBL" id="CAB1425293.1"/>
    </source>
</evidence>